<dbReference type="Proteomes" id="UP001301152">
    <property type="component" value="Unassembled WGS sequence"/>
</dbReference>
<evidence type="ECO:0000313" key="2">
    <source>
        <dbReference type="Proteomes" id="UP001301152"/>
    </source>
</evidence>
<dbReference type="EMBL" id="JAPIUZ010000001">
    <property type="protein sequence ID" value="MCX2563035.1"/>
    <property type="molecule type" value="Genomic_DNA"/>
</dbReference>
<protein>
    <submittedName>
        <fullName evidence="1">Uncharacterized protein</fullName>
    </submittedName>
</protein>
<proteinExistence type="predicted"/>
<gene>
    <name evidence="1" type="ORF">OQ497_03520</name>
</gene>
<accession>A0ABT3QCN1</accession>
<dbReference type="RefSeq" id="WP_173560462.1">
    <property type="nucleotide sequence ID" value="NZ_JAPIUZ010000001.1"/>
</dbReference>
<sequence>MMDNNKLTYFNLRHALRFTAECNETDLEAVIISCLPISKVHAIQLYQHQTGKPWFEAQAVENAFLRLQRKNVIAFDHTRKVWNKKN</sequence>
<evidence type="ECO:0000313" key="1">
    <source>
        <dbReference type="EMBL" id="MCX2563035.1"/>
    </source>
</evidence>
<keyword evidence="2" id="KW-1185">Reference proteome</keyword>
<comment type="caution">
    <text evidence="1">The sequence shown here is derived from an EMBL/GenBank/DDBJ whole genome shotgun (WGS) entry which is preliminary data.</text>
</comment>
<reference evidence="1 2" key="1">
    <citation type="submission" date="2022-11" db="EMBL/GenBank/DDBJ databases">
        <title>Genome sequencing of Acetobacter type strain.</title>
        <authorList>
            <person name="Heo J."/>
            <person name="Lee D."/>
            <person name="Han B.-H."/>
            <person name="Hong S.-B."/>
            <person name="Kwon S.-W."/>
        </authorList>
    </citation>
    <scope>NUCLEOTIDE SEQUENCE [LARGE SCALE GENOMIC DNA]</scope>
    <source>
        <strain evidence="1 2">KACC 21253</strain>
    </source>
</reference>
<name>A0ABT3QCN1_9PROT</name>
<organism evidence="1 2">
    <name type="scientific">Acetobacter thailandicus</name>
    <dbReference type="NCBI Taxonomy" id="1502842"/>
    <lineage>
        <taxon>Bacteria</taxon>
        <taxon>Pseudomonadati</taxon>
        <taxon>Pseudomonadota</taxon>
        <taxon>Alphaproteobacteria</taxon>
        <taxon>Acetobacterales</taxon>
        <taxon>Acetobacteraceae</taxon>
        <taxon>Acetobacter</taxon>
    </lineage>
</organism>